<keyword evidence="10" id="KW-1185">Reference proteome</keyword>
<feature type="chain" id="PRO_5024290925" evidence="7">
    <location>
        <begin position="26"/>
        <end position="124"/>
    </location>
</feature>
<dbReference type="Proteomes" id="UP000306585">
    <property type="component" value="Unassembled WGS sequence"/>
</dbReference>
<comment type="caution">
    <text evidence="9">The sequence shown here is derived from an EMBL/GenBank/DDBJ whole genome shotgun (WGS) entry which is preliminary data.</text>
</comment>
<dbReference type="PRINTS" id="PR00604">
    <property type="entry name" value="CYTCHRMECIAB"/>
</dbReference>
<evidence type="ECO:0000256" key="4">
    <source>
        <dbReference type="ARBA" id="ARBA00022982"/>
    </source>
</evidence>
<evidence type="ECO:0000256" key="5">
    <source>
        <dbReference type="ARBA" id="ARBA00023004"/>
    </source>
</evidence>
<feature type="signal peptide" evidence="7">
    <location>
        <begin position="1"/>
        <end position="25"/>
    </location>
</feature>
<dbReference type="InterPro" id="IPR009056">
    <property type="entry name" value="Cyt_c-like_dom"/>
</dbReference>
<evidence type="ECO:0000256" key="6">
    <source>
        <dbReference type="PROSITE-ProRule" id="PRU00433"/>
    </source>
</evidence>
<evidence type="ECO:0000256" key="3">
    <source>
        <dbReference type="ARBA" id="ARBA00022723"/>
    </source>
</evidence>
<gene>
    <name evidence="9" type="ORF">FEF65_01590</name>
</gene>
<evidence type="ECO:0000259" key="8">
    <source>
        <dbReference type="PROSITE" id="PS51007"/>
    </source>
</evidence>
<keyword evidence="3 6" id="KW-0479">Metal-binding</keyword>
<dbReference type="RefSeq" id="WP_138238017.1">
    <property type="nucleotide sequence ID" value="NZ_VBRY01000001.1"/>
</dbReference>
<protein>
    <submittedName>
        <fullName evidence="9">Cytochrome C</fullName>
    </submittedName>
</protein>
<dbReference type="InterPro" id="IPR002327">
    <property type="entry name" value="Cyt_c_1A/1B"/>
</dbReference>
<dbReference type="GO" id="GO:0046872">
    <property type="term" value="F:metal ion binding"/>
    <property type="evidence" value="ECO:0007669"/>
    <property type="project" value="UniProtKB-KW"/>
</dbReference>
<dbReference type="InterPro" id="IPR036909">
    <property type="entry name" value="Cyt_c-like_dom_sf"/>
</dbReference>
<dbReference type="OrthoDB" id="5296246at2"/>
<dbReference type="PROSITE" id="PS51007">
    <property type="entry name" value="CYTC"/>
    <property type="match status" value="1"/>
</dbReference>
<feature type="domain" description="Cytochrome c" evidence="8">
    <location>
        <begin position="4"/>
        <end position="124"/>
    </location>
</feature>
<proteinExistence type="predicted"/>
<keyword evidence="5 6" id="KW-0408">Iron</keyword>
<dbReference type="SUPFAM" id="SSF46626">
    <property type="entry name" value="Cytochrome c"/>
    <property type="match status" value="1"/>
</dbReference>
<accession>A0A5R9H3J6</accession>
<sequence>MKKMLMIAAAAAFMTSGLVVTEAVAGTEAKCKACHNFTAANKVGPGLAGVVGRAAGKHEGFKYSSDLGGANWNWDEAHLRKWMCSSKDAIKEFTGNDHAKTKMPPQKVCDAAKQDEVLAFLKSI</sequence>
<reference evidence="9 10" key="1">
    <citation type="journal article" date="2019" name="Appl. Environ. Microbiol.">
        <title>Environmental Evidence and Genomic Insight of Iron-oxidizing Bacteria Preference Towards More Corrosion Resistant Stainless Steel at Higher Salinities.</title>
        <authorList>
            <person name="Garrison C.E."/>
            <person name="Price K.A."/>
            <person name="Field E.K."/>
        </authorList>
    </citation>
    <scope>NUCLEOTIDE SEQUENCE [LARGE SCALE GENOMIC DNA]</scope>
    <source>
        <strain evidence="9 10">P3</strain>
    </source>
</reference>
<evidence type="ECO:0000313" key="10">
    <source>
        <dbReference type="Proteomes" id="UP000306585"/>
    </source>
</evidence>
<name>A0A5R9H3J6_9PROT</name>
<dbReference type="EMBL" id="VBRY01000001">
    <property type="protein sequence ID" value="TLS69204.1"/>
    <property type="molecule type" value="Genomic_DNA"/>
</dbReference>
<keyword evidence="2 6" id="KW-0349">Heme</keyword>
<organism evidence="9 10">
    <name type="scientific">Mariprofundus erugo</name>
    <dbReference type="NCBI Taxonomy" id="2528639"/>
    <lineage>
        <taxon>Bacteria</taxon>
        <taxon>Pseudomonadati</taxon>
        <taxon>Pseudomonadota</taxon>
        <taxon>Candidatius Mariprofundia</taxon>
        <taxon>Mariprofundales</taxon>
        <taxon>Mariprofundaceae</taxon>
        <taxon>Mariprofundus</taxon>
    </lineage>
</organism>
<keyword evidence="7" id="KW-0732">Signal</keyword>
<dbReference type="GO" id="GO:0020037">
    <property type="term" value="F:heme binding"/>
    <property type="evidence" value="ECO:0007669"/>
    <property type="project" value="InterPro"/>
</dbReference>
<dbReference type="GO" id="GO:0009055">
    <property type="term" value="F:electron transfer activity"/>
    <property type="evidence" value="ECO:0007669"/>
    <property type="project" value="InterPro"/>
</dbReference>
<keyword evidence="4" id="KW-0249">Electron transport</keyword>
<evidence type="ECO:0000256" key="2">
    <source>
        <dbReference type="ARBA" id="ARBA00022617"/>
    </source>
</evidence>
<dbReference type="AlphaFoldDB" id="A0A5R9H3J6"/>
<evidence type="ECO:0000313" key="9">
    <source>
        <dbReference type="EMBL" id="TLS69204.1"/>
    </source>
</evidence>
<evidence type="ECO:0000256" key="7">
    <source>
        <dbReference type="SAM" id="SignalP"/>
    </source>
</evidence>
<evidence type="ECO:0000256" key="1">
    <source>
        <dbReference type="ARBA" id="ARBA00022448"/>
    </source>
</evidence>
<keyword evidence="1" id="KW-0813">Transport</keyword>
<dbReference type="Gene3D" id="1.10.760.10">
    <property type="entry name" value="Cytochrome c-like domain"/>
    <property type="match status" value="1"/>
</dbReference>